<evidence type="ECO:0000256" key="2">
    <source>
        <dbReference type="SAM" id="Phobius"/>
    </source>
</evidence>
<dbReference type="AlphaFoldDB" id="A0A0N9I2T0"/>
<accession>A0A0N9I2T0</accession>
<evidence type="ECO:0000313" key="5">
    <source>
        <dbReference type="Proteomes" id="UP000063699"/>
    </source>
</evidence>
<dbReference type="InterPro" id="IPR058330">
    <property type="entry name" value="DUF8017"/>
</dbReference>
<feature type="region of interest" description="Disordered" evidence="1">
    <location>
        <begin position="57"/>
        <end position="91"/>
    </location>
</feature>
<organism evidence="4 5">
    <name type="scientific">Kibdelosporangium phytohabitans</name>
    <dbReference type="NCBI Taxonomy" id="860235"/>
    <lineage>
        <taxon>Bacteria</taxon>
        <taxon>Bacillati</taxon>
        <taxon>Actinomycetota</taxon>
        <taxon>Actinomycetes</taxon>
        <taxon>Pseudonocardiales</taxon>
        <taxon>Pseudonocardiaceae</taxon>
        <taxon>Kibdelosporangium</taxon>
    </lineage>
</organism>
<feature type="transmembrane region" description="Helical" evidence="2">
    <location>
        <begin position="28"/>
        <end position="49"/>
    </location>
</feature>
<sequence length="278" mass="28331">MPVSAPGGGYKGLGYYDEKPQAKKPTGLIVAVVVAAVVVVGLVAALVIAKPTSSVTGEPLAVANPTTPSTEKSGPSNNPLQPKPTGKPKVDGWKVIAVNNGKELKTSKGYDVPPTWEPLTSSAVFGEGANALSLFTPGIFQKGFCTGSPNSFRAIAGLLTVPNEGDNPTQSKAAAQRVGEAVYTNKAGVKPQATFSEPKPVTIDGNKKASVVTATLAITPGPEDKCPTTSAAVSVAVIESKPEDKTSIVIAAIGDQGVPDAVPPADFEKVVTSLHPVN</sequence>
<gene>
    <name evidence="4" type="ORF">AOZ06_44345</name>
</gene>
<name>A0A0N9I2T0_9PSEU</name>
<keyword evidence="2" id="KW-0812">Transmembrane</keyword>
<feature type="domain" description="DUF8017" evidence="3">
    <location>
        <begin position="87"/>
        <end position="277"/>
    </location>
</feature>
<keyword evidence="5" id="KW-1185">Reference proteome</keyword>
<reference evidence="4 5" key="1">
    <citation type="submission" date="2015-07" db="EMBL/GenBank/DDBJ databases">
        <title>Genome sequencing of Kibdelosporangium phytohabitans.</title>
        <authorList>
            <person name="Qin S."/>
            <person name="Xing K."/>
        </authorList>
    </citation>
    <scope>NUCLEOTIDE SEQUENCE [LARGE SCALE GENOMIC DNA]</scope>
    <source>
        <strain evidence="4 5">KLBMP1111</strain>
    </source>
</reference>
<keyword evidence="2" id="KW-1133">Transmembrane helix</keyword>
<protein>
    <recommendedName>
        <fullName evidence="3">DUF8017 domain-containing protein</fullName>
    </recommendedName>
</protein>
<dbReference type="Proteomes" id="UP000063699">
    <property type="component" value="Chromosome"/>
</dbReference>
<keyword evidence="2" id="KW-0472">Membrane</keyword>
<dbReference type="KEGG" id="kphy:AOZ06_44345"/>
<proteinExistence type="predicted"/>
<feature type="compositionally biased region" description="Polar residues" evidence="1">
    <location>
        <begin position="64"/>
        <end position="80"/>
    </location>
</feature>
<dbReference type="Pfam" id="PF26056">
    <property type="entry name" value="DUF8017"/>
    <property type="match status" value="1"/>
</dbReference>
<dbReference type="STRING" id="860235.AOZ06_44345"/>
<evidence type="ECO:0000259" key="3">
    <source>
        <dbReference type="Pfam" id="PF26056"/>
    </source>
</evidence>
<evidence type="ECO:0000256" key="1">
    <source>
        <dbReference type="SAM" id="MobiDB-lite"/>
    </source>
</evidence>
<evidence type="ECO:0000313" key="4">
    <source>
        <dbReference type="EMBL" id="ALG12961.1"/>
    </source>
</evidence>
<dbReference type="EMBL" id="CP012752">
    <property type="protein sequence ID" value="ALG12961.1"/>
    <property type="molecule type" value="Genomic_DNA"/>
</dbReference>